<evidence type="ECO:0000256" key="6">
    <source>
        <dbReference type="SAM" id="MobiDB-lite"/>
    </source>
</evidence>
<dbReference type="GO" id="GO:0005737">
    <property type="term" value="C:cytoplasm"/>
    <property type="evidence" value="ECO:0007669"/>
    <property type="project" value="TreeGrafter"/>
</dbReference>
<feature type="compositionally biased region" description="Polar residues" evidence="6">
    <location>
        <begin position="609"/>
        <end position="620"/>
    </location>
</feature>
<organism evidence="8 9">
    <name type="scientific">Lachnellula cervina</name>
    <dbReference type="NCBI Taxonomy" id="1316786"/>
    <lineage>
        <taxon>Eukaryota</taxon>
        <taxon>Fungi</taxon>
        <taxon>Dikarya</taxon>
        <taxon>Ascomycota</taxon>
        <taxon>Pezizomycotina</taxon>
        <taxon>Leotiomycetes</taxon>
        <taxon>Helotiales</taxon>
        <taxon>Lachnaceae</taxon>
        <taxon>Lachnellula</taxon>
    </lineage>
</organism>
<comment type="caution">
    <text evidence="8">The sequence shown here is derived from an EMBL/GenBank/DDBJ whole genome shotgun (WGS) entry which is preliminary data.</text>
</comment>
<feature type="compositionally biased region" description="Polar residues" evidence="6">
    <location>
        <begin position="111"/>
        <end position="130"/>
    </location>
</feature>
<dbReference type="InterPro" id="IPR045120">
    <property type="entry name" value="Suco/Slp1-like"/>
</dbReference>
<name>A0A7D8V049_9HELO</name>
<feature type="compositionally biased region" description="Low complexity" evidence="6">
    <location>
        <begin position="595"/>
        <end position="608"/>
    </location>
</feature>
<dbReference type="AlphaFoldDB" id="A0A7D8V049"/>
<dbReference type="PROSITE" id="PS51469">
    <property type="entry name" value="SUN"/>
    <property type="match status" value="1"/>
</dbReference>
<evidence type="ECO:0000256" key="3">
    <source>
        <dbReference type="ARBA" id="ARBA00022989"/>
    </source>
</evidence>
<dbReference type="Pfam" id="PF07738">
    <property type="entry name" value="Sad1_UNC"/>
    <property type="match status" value="1"/>
</dbReference>
<sequence length="996" mass="108965">MLIVYDRDRLPAAAAATVLLLFSFAPRPITSSSITPAPQATPPPANLTATCEFRTINYITDTLPQLCFRSSWSNANGSSSTKSSGNTTAASEASETFPVSVSPGVGKETVIGNSTSNESVSSGRPSTTESIASVALETPAPSADDLEPSELNEASFLSFEEWKKQALEKAGQANANIGNKKSGTGENKKRDLESIQNNLDSVGDEGEIDLDFNSFRGGESSQKTSQTTENPGAETQEEPQEVEKTAKRNDHYRSKDAGITCKERFSYASFDAGATVLKTHPGAKNPKAILIENKDSYMISECSAENKFIIIELSEDIWIDTIVLANYEFFSSMVRTFRVSVSDRYPVKMEKWKDAGTYEARNSRDIQAFLIENPQIWARYLRIEFVSHYGNEYYCPLSLVRVHGTRMLESWKESEAIGEDEDTEESEDNTAEEHFVPDAVAEVVQEEERVNAEMRARAEKLVKDAHDLAQENKTAAENASKEQMTTPWVQLSFPLLPENALWERDICHPSDAPVERTITTEDIKTQAAVSASSSQPSEVPGSVPPHNVSSPMPPSPSTTGPPGGMASGNFTIQGTQSIPPVVSNSTFVTTASNTSQSMMAASSPSHSAKVQNMTATPRNKTTTTSSASTSLPTIQESFFKAASRRLQLLETNSTLSLKYIEEQSKILREAFSKVEKKQLQKSTSFLDMLNNTVFAELRGFRQQYDEIWQSTVISLESQREESRREILAISTRLNILADEVVFQKRMSIVQSILLLLCLGLVIFSRVSASGIPEFPNMHVRARNLSDYPVESPLQSPPQSPEYHQDGSWVEPDHRRQRFGASGISRSRSRDDSPPTPVSTYSRSEFGLTPPSGPDDATTDLLDHSAEYLEPPLHSRSKTRTRSSTFEASSNVLPSQSPGLVSGPKPSTYEEGWTSPPSLSVRNSPVGTPNHLIHQPGSPSASGAGEPQDTTPYTEHWIAGEEPIGLTDGSTRLSPLEDSTPPPSIARKPLPALPKNG</sequence>
<dbReference type="PANTHER" id="PTHR12953:SF0">
    <property type="entry name" value="SUN DOMAIN-CONTAINING OSSIFICATION FACTOR"/>
    <property type="match status" value="1"/>
</dbReference>
<protein>
    <recommendedName>
        <fullName evidence="7">SUN domain-containing protein</fullName>
    </recommendedName>
</protein>
<evidence type="ECO:0000256" key="5">
    <source>
        <dbReference type="SAM" id="Coils"/>
    </source>
</evidence>
<feature type="region of interest" description="Disordered" evidence="6">
    <location>
        <begin position="788"/>
        <end position="996"/>
    </location>
</feature>
<feature type="region of interest" description="Disordered" evidence="6">
    <location>
        <begin position="198"/>
        <end position="251"/>
    </location>
</feature>
<evidence type="ECO:0000313" key="9">
    <source>
        <dbReference type="Proteomes" id="UP000481288"/>
    </source>
</evidence>
<evidence type="ECO:0000256" key="2">
    <source>
        <dbReference type="ARBA" id="ARBA00022692"/>
    </source>
</evidence>
<accession>A0A7D8V049</accession>
<feature type="region of interest" description="Disordered" evidence="6">
    <location>
        <begin position="413"/>
        <end position="432"/>
    </location>
</feature>
<comment type="subcellular location">
    <subcellularLocation>
        <location evidence="1">Endomembrane system</location>
    </subcellularLocation>
</comment>
<feature type="domain" description="SUN" evidence="7">
    <location>
        <begin position="219"/>
        <end position="407"/>
    </location>
</feature>
<dbReference type="SUPFAM" id="SSF49785">
    <property type="entry name" value="Galactose-binding domain-like"/>
    <property type="match status" value="1"/>
</dbReference>
<keyword evidence="2" id="KW-0812">Transmembrane</keyword>
<evidence type="ECO:0000313" key="8">
    <source>
        <dbReference type="EMBL" id="TVY56383.1"/>
    </source>
</evidence>
<feature type="compositionally biased region" description="Low complexity" evidence="6">
    <location>
        <begin position="527"/>
        <end position="550"/>
    </location>
</feature>
<feature type="region of interest" description="Disordered" evidence="6">
    <location>
        <begin position="525"/>
        <end position="578"/>
    </location>
</feature>
<proteinExistence type="predicted"/>
<dbReference type="FunFam" id="2.60.120.260:FF:000082">
    <property type="entry name" value="Sad1/UNC domain protein"/>
    <property type="match status" value="1"/>
</dbReference>
<feature type="compositionally biased region" description="Acidic residues" evidence="6">
    <location>
        <begin position="416"/>
        <end position="430"/>
    </location>
</feature>
<keyword evidence="4" id="KW-0472">Membrane</keyword>
<dbReference type="GO" id="GO:0012505">
    <property type="term" value="C:endomembrane system"/>
    <property type="evidence" value="ECO:0007669"/>
    <property type="project" value="UniProtKB-SubCell"/>
</dbReference>
<dbReference type="InterPro" id="IPR012919">
    <property type="entry name" value="SUN_dom"/>
</dbReference>
<dbReference type="InterPro" id="IPR008979">
    <property type="entry name" value="Galactose-bd-like_sf"/>
</dbReference>
<feature type="compositionally biased region" description="Polar residues" evidence="6">
    <location>
        <begin position="914"/>
        <end position="926"/>
    </location>
</feature>
<keyword evidence="5" id="KW-0175">Coiled coil</keyword>
<dbReference type="OrthoDB" id="266334at2759"/>
<feature type="compositionally biased region" description="Low complexity" evidence="6">
    <location>
        <begin position="76"/>
        <end position="91"/>
    </location>
</feature>
<gene>
    <name evidence="8" type="primary">SPBC3E7.09</name>
    <name evidence="8" type="ORF">LCER1_G001271</name>
</gene>
<dbReference type="GO" id="GO:0016020">
    <property type="term" value="C:membrane"/>
    <property type="evidence" value="ECO:0007669"/>
    <property type="project" value="InterPro"/>
</dbReference>
<feature type="compositionally biased region" description="Polar residues" evidence="6">
    <location>
        <begin position="219"/>
        <end position="230"/>
    </location>
</feature>
<feature type="compositionally biased region" description="Basic and acidic residues" evidence="6">
    <location>
        <begin position="241"/>
        <end position="251"/>
    </location>
</feature>
<dbReference type="EMBL" id="QGMG01000164">
    <property type="protein sequence ID" value="TVY56383.1"/>
    <property type="molecule type" value="Genomic_DNA"/>
</dbReference>
<feature type="compositionally biased region" description="Polar residues" evidence="6">
    <location>
        <begin position="885"/>
        <end position="898"/>
    </location>
</feature>
<feature type="region of interest" description="Disordered" evidence="6">
    <location>
        <begin position="76"/>
        <end position="130"/>
    </location>
</feature>
<feature type="compositionally biased region" description="Polar residues" evidence="6">
    <location>
        <begin position="569"/>
        <end position="578"/>
    </location>
</feature>
<evidence type="ECO:0000259" key="7">
    <source>
        <dbReference type="PROSITE" id="PS51469"/>
    </source>
</evidence>
<evidence type="ECO:0000256" key="4">
    <source>
        <dbReference type="ARBA" id="ARBA00023136"/>
    </source>
</evidence>
<dbReference type="Proteomes" id="UP000481288">
    <property type="component" value="Unassembled WGS sequence"/>
</dbReference>
<feature type="region of interest" description="Disordered" evidence="6">
    <location>
        <begin position="595"/>
        <end position="629"/>
    </location>
</feature>
<reference evidence="8 9" key="1">
    <citation type="submission" date="2018-05" db="EMBL/GenBank/DDBJ databases">
        <title>Whole genome sequencing for identification of molecular markers to develop diagnostic detection tools for the regulated plant pathogen Lachnellula willkommii.</title>
        <authorList>
            <person name="Giroux E."/>
            <person name="Bilodeau G."/>
        </authorList>
    </citation>
    <scope>NUCLEOTIDE SEQUENCE [LARGE SCALE GENOMIC DNA]</scope>
    <source>
        <strain evidence="8 9">CBS 625.97</strain>
    </source>
</reference>
<keyword evidence="3" id="KW-1133">Transmembrane helix</keyword>
<keyword evidence="9" id="KW-1185">Reference proteome</keyword>
<dbReference type="GO" id="GO:0034975">
    <property type="term" value="P:protein folding in endoplasmic reticulum"/>
    <property type="evidence" value="ECO:0007669"/>
    <property type="project" value="TreeGrafter"/>
</dbReference>
<evidence type="ECO:0000256" key="1">
    <source>
        <dbReference type="ARBA" id="ARBA00004308"/>
    </source>
</evidence>
<feature type="coiled-coil region" evidence="5">
    <location>
        <begin position="444"/>
        <end position="478"/>
    </location>
</feature>
<dbReference type="Gene3D" id="2.60.120.260">
    <property type="entry name" value="Galactose-binding domain-like"/>
    <property type="match status" value="1"/>
</dbReference>
<dbReference type="PANTHER" id="PTHR12953">
    <property type="entry name" value="MEMBRANE PROTEIN CH1 RELATED"/>
    <property type="match status" value="1"/>
</dbReference>